<evidence type="ECO:0000313" key="2">
    <source>
        <dbReference type="EMBL" id="KAJ9580400.1"/>
    </source>
</evidence>
<dbReference type="PANTHER" id="PTHR31737:SF2">
    <property type="entry name" value="PROTEIN TOS1"/>
    <property type="match status" value="1"/>
</dbReference>
<comment type="caution">
    <text evidence="2">The sequence shown here is derived from an EMBL/GenBank/DDBJ whole genome shotgun (WGS) entry which is preliminary data.</text>
</comment>
<dbReference type="InterPro" id="IPR037176">
    <property type="entry name" value="Osmotin/thaumatin-like_sf"/>
</dbReference>
<keyword evidence="3" id="KW-1185">Reference proteome</keyword>
<feature type="non-terminal residue" evidence="2">
    <location>
        <position position="143"/>
    </location>
</feature>
<proteinExistence type="predicted"/>
<feature type="signal peptide" evidence="1">
    <location>
        <begin position="1"/>
        <end position="18"/>
    </location>
</feature>
<dbReference type="Proteomes" id="UP001233999">
    <property type="component" value="Unassembled WGS sequence"/>
</dbReference>
<dbReference type="PANTHER" id="PTHR31737">
    <property type="entry name" value="PROTEIN TOS1"/>
    <property type="match status" value="1"/>
</dbReference>
<reference evidence="2" key="1">
    <citation type="journal article" date="2023" name="IScience">
        <title>Live-bearing cockroach genome reveals convergent evolutionary mechanisms linked to viviparity in insects and beyond.</title>
        <authorList>
            <person name="Fouks B."/>
            <person name="Harrison M.C."/>
            <person name="Mikhailova A.A."/>
            <person name="Marchal E."/>
            <person name="English S."/>
            <person name="Carruthers M."/>
            <person name="Jennings E.C."/>
            <person name="Chiamaka E.L."/>
            <person name="Frigard R.A."/>
            <person name="Pippel M."/>
            <person name="Attardo G.M."/>
            <person name="Benoit J.B."/>
            <person name="Bornberg-Bauer E."/>
            <person name="Tobe S.S."/>
        </authorList>
    </citation>
    <scope>NUCLEOTIDE SEQUENCE</scope>
    <source>
        <strain evidence="2">Stay&amp;Tobe</strain>
    </source>
</reference>
<dbReference type="EMBL" id="JASPKZ010008340">
    <property type="protein sequence ID" value="KAJ9580400.1"/>
    <property type="molecule type" value="Genomic_DNA"/>
</dbReference>
<dbReference type="SMART" id="SM00205">
    <property type="entry name" value="THN"/>
    <property type="match status" value="1"/>
</dbReference>
<gene>
    <name evidence="2" type="ORF">L9F63_003924</name>
</gene>
<feature type="chain" id="PRO_5042073847" evidence="1">
    <location>
        <begin position="19"/>
        <end position="143"/>
    </location>
</feature>
<dbReference type="PROSITE" id="PS51367">
    <property type="entry name" value="THAUMATIN_2"/>
    <property type="match status" value="1"/>
</dbReference>
<evidence type="ECO:0000256" key="1">
    <source>
        <dbReference type="SAM" id="SignalP"/>
    </source>
</evidence>
<dbReference type="SUPFAM" id="SSF49870">
    <property type="entry name" value="Osmotin, thaumatin-like protein"/>
    <property type="match status" value="1"/>
</dbReference>
<dbReference type="Pfam" id="PF00314">
    <property type="entry name" value="Thaumatin"/>
    <property type="match status" value="1"/>
</dbReference>
<accession>A0AAD7ZGU2</accession>
<keyword evidence="1" id="KW-0732">Signal</keyword>
<dbReference type="Gene3D" id="2.60.110.10">
    <property type="entry name" value="Thaumatin"/>
    <property type="match status" value="1"/>
</dbReference>
<sequence>MKLAFLVIFVAFVQFSGAALITIQNNMSKAITLGGLVNNLVVASGARFIYQAPPSVKGQIFAHMGDSGEATTAEFNINEDGKDYYDISVINGYNLPMKIIPSDEDCVVVTCKSADCEEAFQNTSDNTKTHVCTTSADYTVLFS</sequence>
<organism evidence="2 3">
    <name type="scientific">Diploptera punctata</name>
    <name type="common">Pacific beetle cockroach</name>
    <dbReference type="NCBI Taxonomy" id="6984"/>
    <lineage>
        <taxon>Eukaryota</taxon>
        <taxon>Metazoa</taxon>
        <taxon>Ecdysozoa</taxon>
        <taxon>Arthropoda</taxon>
        <taxon>Hexapoda</taxon>
        <taxon>Insecta</taxon>
        <taxon>Pterygota</taxon>
        <taxon>Neoptera</taxon>
        <taxon>Polyneoptera</taxon>
        <taxon>Dictyoptera</taxon>
        <taxon>Blattodea</taxon>
        <taxon>Blaberoidea</taxon>
        <taxon>Blaberidae</taxon>
        <taxon>Diplopterinae</taxon>
        <taxon>Diploptera</taxon>
    </lineage>
</organism>
<dbReference type="AlphaFoldDB" id="A0AAD7ZGU2"/>
<evidence type="ECO:0000313" key="3">
    <source>
        <dbReference type="Proteomes" id="UP001233999"/>
    </source>
</evidence>
<reference evidence="2" key="2">
    <citation type="submission" date="2023-05" db="EMBL/GenBank/DDBJ databases">
        <authorList>
            <person name="Fouks B."/>
        </authorList>
    </citation>
    <scope>NUCLEOTIDE SEQUENCE</scope>
    <source>
        <strain evidence="2">Stay&amp;Tobe</strain>
        <tissue evidence="2">Testes</tissue>
    </source>
</reference>
<name>A0AAD7ZGU2_DIPPU</name>
<protein>
    <submittedName>
        <fullName evidence="2">Uncharacterized protein</fullName>
    </submittedName>
</protein>
<dbReference type="InterPro" id="IPR001938">
    <property type="entry name" value="Thaumatin"/>
</dbReference>